<sequence length="176" mass="20128">MIELENMPEVDTRSVEEQVQDFIDVEMQKLEQQHLLARDNLNRAKANAKREYLDHCKRHLCGNAVQVLQQFEKLAREGWKLDINNMQILPGFADLYLTPPDATIKAGIRKAQREAVAAYKLRLEVERKNALDTIQKAAGDLFDQLTVQEAIEKQKRARDALISKMVLGEKMGKASL</sequence>
<name>A0AA44L9U8_CITBR</name>
<protein>
    <submittedName>
        <fullName evidence="1">Uncharacterized protein</fullName>
    </submittedName>
</protein>
<dbReference type="Proteomes" id="UP000185597">
    <property type="component" value="Unassembled WGS sequence"/>
</dbReference>
<organism evidence="1 2">
    <name type="scientific">Citrobacter braakii</name>
    <dbReference type="NCBI Taxonomy" id="57706"/>
    <lineage>
        <taxon>Bacteria</taxon>
        <taxon>Pseudomonadati</taxon>
        <taxon>Pseudomonadota</taxon>
        <taxon>Gammaproteobacteria</taxon>
        <taxon>Enterobacterales</taxon>
        <taxon>Enterobacteriaceae</taxon>
        <taxon>Citrobacter</taxon>
        <taxon>Citrobacter freundii complex</taxon>
    </lineage>
</organism>
<evidence type="ECO:0000313" key="1">
    <source>
        <dbReference type="EMBL" id="OLY66198.1"/>
    </source>
</evidence>
<comment type="caution">
    <text evidence="1">The sequence shown here is derived from an EMBL/GenBank/DDBJ whole genome shotgun (WGS) entry which is preliminary data.</text>
</comment>
<reference evidence="1 2" key="1">
    <citation type="submission" date="2017-01" db="EMBL/GenBank/DDBJ databases">
        <title>First report of the plasmid-mediated mcr-1 gene in Citrobacter freudii.</title>
        <authorList>
            <person name="Liu J."/>
            <person name="Yang Y."/>
            <person name="Li Y."/>
            <person name="Liu D."/>
            <person name="Tuo H."/>
            <person name="Davis M."/>
            <person name="Zhang A."/>
        </authorList>
    </citation>
    <scope>NUCLEOTIDE SEQUENCE [LARGE SCALE GENOMIC DNA]</scope>
    <source>
        <strain evidence="1 2">SCC4</strain>
    </source>
</reference>
<proteinExistence type="predicted"/>
<dbReference type="RefSeq" id="WP_075849378.1">
    <property type="nucleotide sequence ID" value="NZ_MTCP01000045.1"/>
</dbReference>
<evidence type="ECO:0000313" key="2">
    <source>
        <dbReference type="Proteomes" id="UP000185597"/>
    </source>
</evidence>
<dbReference type="EMBL" id="MTCP01000045">
    <property type="protein sequence ID" value="OLY66198.1"/>
    <property type="molecule type" value="Genomic_DNA"/>
</dbReference>
<accession>A0AA44L9U8</accession>
<dbReference type="AlphaFoldDB" id="A0AA44L9U8"/>
<gene>
    <name evidence="1" type="ORF">BWD41_27030</name>
</gene>